<dbReference type="PANTHER" id="PTHR47755">
    <property type="entry name" value="CELL DIVISION PROTEIN FTSX"/>
    <property type="match status" value="1"/>
</dbReference>
<keyword evidence="8 10" id="KW-0472">Membrane</keyword>
<dbReference type="PANTHER" id="PTHR47755:SF1">
    <property type="entry name" value="CELL DIVISION PROTEIN FTSX"/>
    <property type="match status" value="1"/>
</dbReference>
<keyword evidence="6 11" id="KW-0812">Transmembrane</keyword>
<evidence type="ECO:0000256" key="2">
    <source>
        <dbReference type="ARBA" id="ARBA00007379"/>
    </source>
</evidence>
<evidence type="ECO:0000256" key="10">
    <source>
        <dbReference type="PIRNR" id="PIRNR003097"/>
    </source>
</evidence>
<comment type="function">
    <text evidence="10">Part of the ABC transporter FtsEX involved in asymmetric cellular division facilitating the initiation of sporulation.</text>
</comment>
<dbReference type="Gene3D" id="3.30.70.3040">
    <property type="match status" value="1"/>
</dbReference>
<feature type="domain" description="ABC3 transporter permease C-terminal" evidence="12">
    <location>
        <begin position="178"/>
        <end position="287"/>
    </location>
</feature>
<protein>
    <recommendedName>
        <fullName evidence="3 10">Cell division protein FtsX</fullName>
    </recommendedName>
</protein>
<gene>
    <name evidence="14" type="ORF">JOD17_000351</name>
</gene>
<feature type="transmembrane region" description="Helical" evidence="11">
    <location>
        <begin position="27"/>
        <end position="48"/>
    </location>
</feature>
<dbReference type="InterPro" id="IPR040690">
    <property type="entry name" value="FtsX_ECD"/>
</dbReference>
<accession>A0ABS2P797</accession>
<dbReference type="PIRSF" id="PIRSF003097">
    <property type="entry name" value="FtsX"/>
    <property type="match status" value="1"/>
</dbReference>
<dbReference type="NCBIfam" id="NF038347">
    <property type="entry name" value="FtsX_Gpos"/>
    <property type="match status" value="1"/>
</dbReference>
<keyword evidence="4 10" id="KW-1003">Cell membrane</keyword>
<keyword evidence="7 11" id="KW-1133">Transmembrane helix</keyword>
<evidence type="ECO:0000256" key="3">
    <source>
        <dbReference type="ARBA" id="ARBA00021907"/>
    </source>
</evidence>
<dbReference type="InterPro" id="IPR058204">
    <property type="entry name" value="FtsX_firmicutes-type"/>
</dbReference>
<feature type="transmembrane region" description="Helical" evidence="11">
    <location>
        <begin position="173"/>
        <end position="199"/>
    </location>
</feature>
<evidence type="ECO:0000256" key="7">
    <source>
        <dbReference type="ARBA" id="ARBA00022989"/>
    </source>
</evidence>
<sequence length="297" mass="33119">MAIKRKTLTRHGREGFKNIRRNGWMSFASMSAVAIMLFVVGAFAFLIVNTNHLIDTIENDVEIRAFFEHDVDASEQESVLEEVESHDSVENVVYRDRDEGLDVFMESMGSDGEVFENLREENPLNDALIIQATDPQMTAAVAEEVNAQSAIESVEYGESILGQLFTVTNYVRILGGALVIGLIFTSVFLISNTIKLTILSRKDEIQIMKLVGATNSFVRFPFFIEGALIGLIGAIIPIAGLTVGYSYLYSFMYDQVPFFTFVEPNPMIWQISGLLLLVSILVGIFGSQMSVRKFLKV</sequence>
<name>A0ABS2P797_9BACL</name>
<proteinExistence type="inferred from homology"/>
<comment type="caution">
    <text evidence="14">The sequence shown here is derived from an EMBL/GenBank/DDBJ whole genome shotgun (WGS) entry which is preliminary data.</text>
</comment>
<dbReference type="Pfam" id="PF18075">
    <property type="entry name" value="FtsX_ECD"/>
    <property type="match status" value="1"/>
</dbReference>
<evidence type="ECO:0000256" key="11">
    <source>
        <dbReference type="SAM" id="Phobius"/>
    </source>
</evidence>
<organism evidence="14 15">
    <name type="scientific">Geomicrobium sediminis</name>
    <dbReference type="NCBI Taxonomy" id="1347788"/>
    <lineage>
        <taxon>Bacteria</taxon>
        <taxon>Bacillati</taxon>
        <taxon>Bacillota</taxon>
        <taxon>Bacilli</taxon>
        <taxon>Bacillales</taxon>
        <taxon>Geomicrobium</taxon>
    </lineage>
</organism>
<dbReference type="InterPro" id="IPR004513">
    <property type="entry name" value="FtsX"/>
</dbReference>
<keyword evidence="15" id="KW-1185">Reference proteome</keyword>
<evidence type="ECO:0000256" key="1">
    <source>
        <dbReference type="ARBA" id="ARBA00004651"/>
    </source>
</evidence>
<evidence type="ECO:0000256" key="5">
    <source>
        <dbReference type="ARBA" id="ARBA00022618"/>
    </source>
</evidence>
<dbReference type="RefSeq" id="WP_239575104.1">
    <property type="nucleotide sequence ID" value="NZ_JAFBEC010000001.1"/>
</dbReference>
<evidence type="ECO:0000256" key="6">
    <source>
        <dbReference type="ARBA" id="ARBA00022692"/>
    </source>
</evidence>
<feature type="domain" description="FtsX extracellular" evidence="13">
    <location>
        <begin position="61"/>
        <end position="154"/>
    </location>
</feature>
<dbReference type="Pfam" id="PF02687">
    <property type="entry name" value="FtsX"/>
    <property type="match status" value="1"/>
</dbReference>
<keyword evidence="9 10" id="KW-0131">Cell cycle</keyword>
<evidence type="ECO:0000259" key="12">
    <source>
        <dbReference type="Pfam" id="PF02687"/>
    </source>
</evidence>
<reference evidence="14 15" key="1">
    <citation type="submission" date="2021-01" db="EMBL/GenBank/DDBJ databases">
        <title>Genomic Encyclopedia of Type Strains, Phase IV (KMG-IV): sequencing the most valuable type-strain genomes for metagenomic binning, comparative biology and taxonomic classification.</title>
        <authorList>
            <person name="Goeker M."/>
        </authorList>
    </citation>
    <scope>NUCLEOTIDE SEQUENCE [LARGE SCALE GENOMIC DNA]</scope>
    <source>
        <strain evidence="14 15">DSM 25540</strain>
    </source>
</reference>
<comment type="subcellular location">
    <subcellularLocation>
        <location evidence="1">Cell membrane</location>
        <topology evidence="1">Multi-pass membrane protein</topology>
    </subcellularLocation>
</comment>
<keyword evidence="5 10" id="KW-0132">Cell division</keyword>
<evidence type="ECO:0000256" key="4">
    <source>
        <dbReference type="ARBA" id="ARBA00022475"/>
    </source>
</evidence>
<dbReference type="EMBL" id="JAFBEC010000001">
    <property type="protein sequence ID" value="MBM7631260.1"/>
    <property type="molecule type" value="Genomic_DNA"/>
</dbReference>
<comment type="similarity">
    <text evidence="2 10">Belongs to the ABC-4 integral membrane protein family. FtsX subfamily.</text>
</comment>
<dbReference type="Proteomes" id="UP000741863">
    <property type="component" value="Unassembled WGS sequence"/>
</dbReference>
<evidence type="ECO:0000256" key="9">
    <source>
        <dbReference type="ARBA" id="ARBA00023306"/>
    </source>
</evidence>
<dbReference type="InterPro" id="IPR003838">
    <property type="entry name" value="ABC3_permease_C"/>
</dbReference>
<feature type="transmembrane region" description="Helical" evidence="11">
    <location>
        <begin position="220"/>
        <end position="247"/>
    </location>
</feature>
<dbReference type="GO" id="GO:0051301">
    <property type="term" value="P:cell division"/>
    <property type="evidence" value="ECO:0007669"/>
    <property type="project" value="UniProtKB-KW"/>
</dbReference>
<evidence type="ECO:0000259" key="13">
    <source>
        <dbReference type="Pfam" id="PF18075"/>
    </source>
</evidence>
<feature type="transmembrane region" description="Helical" evidence="11">
    <location>
        <begin position="267"/>
        <end position="286"/>
    </location>
</feature>
<evidence type="ECO:0000313" key="14">
    <source>
        <dbReference type="EMBL" id="MBM7631260.1"/>
    </source>
</evidence>
<evidence type="ECO:0000313" key="15">
    <source>
        <dbReference type="Proteomes" id="UP000741863"/>
    </source>
</evidence>
<evidence type="ECO:0000256" key="8">
    <source>
        <dbReference type="ARBA" id="ARBA00023136"/>
    </source>
</evidence>